<gene>
    <name evidence="1" type="ORF">DILT_LOCUS18666</name>
</gene>
<feature type="non-terminal residue" evidence="1">
    <location>
        <position position="86"/>
    </location>
</feature>
<accession>A0A3P7RFC6</accession>
<dbReference type="EMBL" id="UYRU01102841">
    <property type="protein sequence ID" value="VDN41866.1"/>
    <property type="molecule type" value="Genomic_DNA"/>
</dbReference>
<reference evidence="1 2" key="1">
    <citation type="submission" date="2018-11" db="EMBL/GenBank/DDBJ databases">
        <authorList>
            <consortium name="Pathogen Informatics"/>
        </authorList>
    </citation>
    <scope>NUCLEOTIDE SEQUENCE [LARGE SCALE GENOMIC DNA]</scope>
</reference>
<name>A0A3P7RFC6_DIBLA</name>
<proteinExistence type="predicted"/>
<keyword evidence="2" id="KW-1185">Reference proteome</keyword>
<dbReference type="Proteomes" id="UP000281553">
    <property type="component" value="Unassembled WGS sequence"/>
</dbReference>
<organism evidence="1 2">
    <name type="scientific">Dibothriocephalus latus</name>
    <name type="common">Fish tapeworm</name>
    <name type="synonym">Diphyllobothrium latum</name>
    <dbReference type="NCBI Taxonomy" id="60516"/>
    <lineage>
        <taxon>Eukaryota</taxon>
        <taxon>Metazoa</taxon>
        <taxon>Spiralia</taxon>
        <taxon>Lophotrochozoa</taxon>
        <taxon>Platyhelminthes</taxon>
        <taxon>Cestoda</taxon>
        <taxon>Eucestoda</taxon>
        <taxon>Diphyllobothriidea</taxon>
        <taxon>Diphyllobothriidae</taxon>
        <taxon>Dibothriocephalus</taxon>
    </lineage>
</organism>
<evidence type="ECO:0000313" key="2">
    <source>
        <dbReference type="Proteomes" id="UP000281553"/>
    </source>
</evidence>
<dbReference type="AlphaFoldDB" id="A0A3P7RFC6"/>
<evidence type="ECO:0000313" key="1">
    <source>
        <dbReference type="EMBL" id="VDN41866.1"/>
    </source>
</evidence>
<sequence length="86" mass="9110">MGEGEECEAANYVLCHFKLSPEAVTSSTNLLVHWVDIIETDTNDSDLRSELITLSRSPPLSVSYRLSTDGDAASTAAALSPSASPP</sequence>
<protein>
    <submittedName>
        <fullName evidence="1">Uncharacterized protein</fullName>
    </submittedName>
</protein>